<feature type="domain" description="DUF4179" evidence="2">
    <location>
        <begin position="58"/>
        <end position="144"/>
    </location>
</feature>
<comment type="caution">
    <text evidence="3">The sequence shown here is derived from an EMBL/GenBank/DDBJ whole genome shotgun (WGS) entry which is preliminary data.</text>
</comment>
<protein>
    <submittedName>
        <fullName evidence="3">DUF4179 domain-containing protein</fullName>
    </submittedName>
</protein>
<name>A0A7X3CSE3_9BACL</name>
<keyword evidence="1" id="KW-0472">Membrane</keyword>
<evidence type="ECO:0000259" key="2">
    <source>
        <dbReference type="Pfam" id="PF13786"/>
    </source>
</evidence>
<dbReference type="Pfam" id="PF13786">
    <property type="entry name" value="DUF4179"/>
    <property type="match status" value="1"/>
</dbReference>
<feature type="transmembrane region" description="Helical" evidence="1">
    <location>
        <begin position="57"/>
        <end position="78"/>
    </location>
</feature>
<keyword evidence="4" id="KW-1185">Reference proteome</keyword>
<dbReference type="EMBL" id="WNZX01000002">
    <property type="protein sequence ID" value="MUG69927.1"/>
    <property type="molecule type" value="Genomic_DNA"/>
</dbReference>
<sequence length="506" mass="57444">MKSDHDLKRSLEQAFDRVPDSLYQFVDELPDRFEKGEFEHTIDLAATKRRFLRWMPFMSKSAAAAVILVLIFSAGVTLSPAFASFVKKVPGFEVAVDWLTQIRERDGVQTAVNHGYIPIEPVTAQLGGTTITISDMYLTDEELLFKAFIRTDEFDVSDNHTPVHLFISPGNLRGGGSTTASSIARTTDGSNTPIRQDTYKYQLENGAAEQFLAKGDPLTLKVNKSTLDRVLKRSEMKELGTITVPIDPSKLLHNKVYEPKQTLSFSDLDWKELTLEKLTIQPTTMNVIMKGQMGWDLYFPREDDAAPYLKDDKGNVYRYDPSGTGIILEEGKQQLPFSSSVFFDPGVRKLYLHIGELRVTEREPSASFELSMDDTFPKTVRFKTRDIVIEGAEYHPEGYMHLKIRKEAPDQRFLDGVWFDIAEKEDMTAKFDKEDLAAYEAFTSKLNELMESLNASGFGSAEDYRNMPYLSAYILAPKLEKYTITMSRANDRIVVNKDYPIQLNTK</sequence>
<keyword evidence="1" id="KW-1133">Transmembrane helix</keyword>
<proteinExistence type="predicted"/>
<keyword evidence="1" id="KW-0812">Transmembrane</keyword>
<reference evidence="3 4" key="1">
    <citation type="submission" date="2019-11" db="EMBL/GenBank/DDBJ databases">
        <title>Draft genome sequences of five Paenibacillus species of dairy origin.</title>
        <authorList>
            <person name="Olajide A.M."/>
            <person name="Chen S."/>
            <person name="Lapointe G."/>
        </authorList>
    </citation>
    <scope>NUCLEOTIDE SEQUENCE [LARGE SCALE GENOMIC DNA]</scope>
    <source>
        <strain evidence="3 4">2CS3</strain>
    </source>
</reference>
<evidence type="ECO:0000313" key="4">
    <source>
        <dbReference type="Proteomes" id="UP000450917"/>
    </source>
</evidence>
<dbReference type="AlphaFoldDB" id="A0A7X3CSE3"/>
<dbReference type="InterPro" id="IPR025436">
    <property type="entry name" value="DUF4179"/>
</dbReference>
<accession>A0A7X3CSE3</accession>
<organism evidence="3 4">
    <name type="scientific">Paenibacillus validus</name>
    <dbReference type="NCBI Taxonomy" id="44253"/>
    <lineage>
        <taxon>Bacteria</taxon>
        <taxon>Bacillati</taxon>
        <taxon>Bacillota</taxon>
        <taxon>Bacilli</taxon>
        <taxon>Bacillales</taxon>
        <taxon>Paenibacillaceae</taxon>
        <taxon>Paenibacillus</taxon>
    </lineage>
</organism>
<evidence type="ECO:0000313" key="3">
    <source>
        <dbReference type="EMBL" id="MUG69927.1"/>
    </source>
</evidence>
<evidence type="ECO:0000256" key="1">
    <source>
        <dbReference type="SAM" id="Phobius"/>
    </source>
</evidence>
<gene>
    <name evidence="3" type="ORF">GNP93_04470</name>
</gene>
<dbReference type="Proteomes" id="UP000450917">
    <property type="component" value="Unassembled WGS sequence"/>
</dbReference>
<dbReference type="RefSeq" id="WP_155614100.1">
    <property type="nucleotide sequence ID" value="NZ_WNZX01000002.1"/>
</dbReference>